<dbReference type="HAMAP" id="MF_00068">
    <property type="entry name" value="MurQ"/>
    <property type="match status" value="1"/>
</dbReference>
<proteinExistence type="inferred from homology"/>
<dbReference type="FunFam" id="3.40.50.10490:FF:000014">
    <property type="entry name" value="N-acetylmuramic acid 6-phosphate etherase"/>
    <property type="match status" value="1"/>
</dbReference>
<organism evidence="14 15">
    <name type="scientific">Thermoactinomyces daqus</name>
    <dbReference type="NCBI Taxonomy" id="1329516"/>
    <lineage>
        <taxon>Bacteria</taxon>
        <taxon>Bacillati</taxon>
        <taxon>Bacillota</taxon>
        <taxon>Bacilli</taxon>
        <taxon>Bacillales</taxon>
        <taxon>Thermoactinomycetaceae</taxon>
        <taxon>Thermoactinomyces</taxon>
    </lineage>
</organism>
<evidence type="ECO:0000256" key="6">
    <source>
        <dbReference type="ARBA" id="ARBA00060672"/>
    </source>
</evidence>
<evidence type="ECO:0000256" key="10">
    <source>
        <dbReference type="ARBA" id="ARBA00077905"/>
    </source>
</evidence>
<dbReference type="InterPro" id="IPR046348">
    <property type="entry name" value="SIS_dom_sf"/>
</dbReference>
<dbReference type="PANTHER" id="PTHR10088:SF4">
    <property type="entry name" value="GLUCOKINASE REGULATORY PROTEIN"/>
    <property type="match status" value="1"/>
</dbReference>
<comment type="catalytic activity">
    <reaction evidence="4 12">
        <text>N-acetyl-D-muramate 6-phosphate + H2O = N-acetyl-D-glucosamine 6-phosphate + (R)-lactate</text>
        <dbReference type="Rhea" id="RHEA:26410"/>
        <dbReference type="ChEBI" id="CHEBI:15377"/>
        <dbReference type="ChEBI" id="CHEBI:16004"/>
        <dbReference type="ChEBI" id="CHEBI:57513"/>
        <dbReference type="ChEBI" id="CHEBI:58722"/>
        <dbReference type="EC" id="4.2.1.126"/>
    </reaction>
</comment>
<dbReference type="AlphaFoldDB" id="A0A7W2AKA2"/>
<dbReference type="InterPro" id="IPR040190">
    <property type="entry name" value="MURQ/GCKR"/>
</dbReference>
<comment type="pathway">
    <text evidence="6">Cell wall biogenesis.</text>
</comment>
<keyword evidence="3 12" id="KW-0119">Carbohydrate metabolism</keyword>
<comment type="similarity">
    <text evidence="7 12">Belongs to the GCKR-like family. MurNAc-6-P etherase subfamily.</text>
</comment>
<feature type="active site" description="Proton donor" evidence="12">
    <location>
        <position position="84"/>
    </location>
</feature>
<evidence type="ECO:0000256" key="11">
    <source>
        <dbReference type="ARBA" id="ARBA00084049"/>
    </source>
</evidence>
<sequence>MSELDRLETEKRNPRTMDIDELDSFEVVKRINEEDALVPGAVAAALPQIARAVDQIVEAIKKGGRLIYIGAGTSGRIGILDALECPPTFGTPPQLVQGIIAGGAGAVDTSWETAEDQYDLGKNDLQEIRLTDRDIVVGIAASGRTPYVIGALQYANEVGATSVALVCNPGTKMEQVAKHTICVVTGPEVVTGSTRMKAGTAQKMVLNMLSTATMIRLGKVYQNLMVDVEPLNHKLIERSKNIVIEATGCTRAEAEKALSEQNGNTKAAILQLLTDLSPDEAVRLLELHDGVLKKALAAVNKN</sequence>
<dbReference type="Proteomes" id="UP000530514">
    <property type="component" value="Unassembled WGS sequence"/>
</dbReference>
<comment type="miscellaneous">
    <text evidence="12">A lyase-type mechanism (elimination/hydration) is suggested for the cleavage of the lactyl ether bond of MurNAc 6-phosphate, with the formation of an alpha,beta-unsaturated aldehyde intermediate with (E)-stereochemistry, followed by the syn addition of water to give product.</text>
</comment>
<evidence type="ECO:0000256" key="1">
    <source>
        <dbReference type="ARBA" id="ARBA00011738"/>
    </source>
</evidence>
<dbReference type="InterPro" id="IPR009060">
    <property type="entry name" value="UBA-like_sf"/>
</dbReference>
<evidence type="ECO:0000256" key="4">
    <source>
        <dbReference type="ARBA" id="ARBA00051747"/>
    </source>
</evidence>
<comment type="subunit">
    <text evidence="1 12">Homodimer.</text>
</comment>
<keyword evidence="15" id="KW-1185">Reference proteome</keyword>
<evidence type="ECO:0000256" key="8">
    <source>
        <dbReference type="ARBA" id="ARBA00067056"/>
    </source>
</evidence>
<feature type="active site" evidence="12">
    <location>
        <position position="115"/>
    </location>
</feature>
<dbReference type="NCBIfam" id="NF009222">
    <property type="entry name" value="PRK12570.1"/>
    <property type="match status" value="1"/>
</dbReference>
<evidence type="ECO:0000256" key="5">
    <source>
        <dbReference type="ARBA" id="ARBA00060595"/>
    </source>
</evidence>
<comment type="function">
    <text evidence="12">Specifically catalyzes the cleavage of the D-lactyl ether substituent of MurNAc 6-phosphate, producing GlcNAc 6-phosphate and D-lactate.</text>
</comment>
<evidence type="ECO:0000259" key="13">
    <source>
        <dbReference type="PROSITE" id="PS51464"/>
    </source>
</evidence>
<dbReference type="UniPathway" id="UPA00342"/>
<dbReference type="NCBIfam" id="NF003915">
    <property type="entry name" value="PRK05441.1"/>
    <property type="match status" value="1"/>
</dbReference>
<name>A0A7W2AKA2_9BACL</name>
<dbReference type="PANTHER" id="PTHR10088">
    <property type="entry name" value="GLUCOKINASE REGULATORY PROTEIN"/>
    <property type="match status" value="1"/>
</dbReference>
<evidence type="ECO:0000256" key="3">
    <source>
        <dbReference type="ARBA" id="ARBA00023277"/>
    </source>
</evidence>
<dbReference type="GO" id="GO:0097173">
    <property type="term" value="P:N-acetylmuramic acid catabolic process"/>
    <property type="evidence" value="ECO:0007669"/>
    <property type="project" value="UniProtKB-UniPathway"/>
</dbReference>
<dbReference type="GO" id="GO:0097367">
    <property type="term" value="F:carbohydrate derivative binding"/>
    <property type="evidence" value="ECO:0007669"/>
    <property type="project" value="InterPro"/>
</dbReference>
<dbReference type="Gene3D" id="1.10.8.1080">
    <property type="match status" value="1"/>
</dbReference>
<dbReference type="InterPro" id="IPR005486">
    <property type="entry name" value="Glucokinase_regulatory_CS"/>
</dbReference>
<gene>
    <name evidence="12 14" type="primary">murQ</name>
    <name evidence="14" type="ORF">H1164_17540</name>
</gene>
<dbReference type="PROSITE" id="PS51464">
    <property type="entry name" value="SIS"/>
    <property type="match status" value="1"/>
</dbReference>
<comment type="caution">
    <text evidence="14">The sequence shown here is derived from an EMBL/GenBank/DDBJ whole genome shotgun (WGS) entry which is preliminary data.</text>
</comment>
<evidence type="ECO:0000256" key="2">
    <source>
        <dbReference type="ARBA" id="ARBA00023239"/>
    </source>
</evidence>
<keyword evidence="2 12" id="KW-0456">Lyase</keyword>
<dbReference type="PROSITE" id="PS01272">
    <property type="entry name" value="GCKR"/>
    <property type="match status" value="1"/>
</dbReference>
<dbReference type="EC" id="4.2.1.126" evidence="8 12"/>
<dbReference type="CDD" id="cd05007">
    <property type="entry name" value="SIS_Etherase"/>
    <property type="match status" value="1"/>
</dbReference>
<dbReference type="GO" id="GO:0009254">
    <property type="term" value="P:peptidoglycan turnover"/>
    <property type="evidence" value="ECO:0007669"/>
    <property type="project" value="TreeGrafter"/>
</dbReference>
<dbReference type="GO" id="GO:0016803">
    <property type="term" value="F:ether hydrolase activity"/>
    <property type="evidence" value="ECO:0007669"/>
    <property type="project" value="TreeGrafter"/>
</dbReference>
<dbReference type="Pfam" id="PF22645">
    <property type="entry name" value="GKRP_SIS_N"/>
    <property type="match status" value="1"/>
</dbReference>
<dbReference type="InterPro" id="IPR001347">
    <property type="entry name" value="SIS_dom"/>
</dbReference>
<dbReference type="GO" id="GO:0046348">
    <property type="term" value="P:amino sugar catabolic process"/>
    <property type="evidence" value="ECO:0007669"/>
    <property type="project" value="InterPro"/>
</dbReference>
<dbReference type="GO" id="GO:0016835">
    <property type="term" value="F:carbon-oxygen lyase activity"/>
    <property type="evidence" value="ECO:0007669"/>
    <property type="project" value="UniProtKB-UniRule"/>
</dbReference>
<dbReference type="SUPFAM" id="SSF53697">
    <property type="entry name" value="SIS domain"/>
    <property type="match status" value="1"/>
</dbReference>
<dbReference type="EMBL" id="JACEIP010000053">
    <property type="protein sequence ID" value="MBA4544634.1"/>
    <property type="molecule type" value="Genomic_DNA"/>
</dbReference>
<accession>A0A7W2AKA2</accession>
<dbReference type="NCBIfam" id="TIGR00274">
    <property type="entry name" value="N-acetylmuramic acid 6-phosphate etherase"/>
    <property type="match status" value="1"/>
</dbReference>
<evidence type="ECO:0000256" key="9">
    <source>
        <dbReference type="ARBA" id="ARBA00070061"/>
    </source>
</evidence>
<dbReference type="OrthoDB" id="9813395at2"/>
<dbReference type="Gene3D" id="3.40.50.10490">
    <property type="entry name" value="Glucose-6-phosphate isomerase like protein, domain 1"/>
    <property type="match status" value="1"/>
</dbReference>
<evidence type="ECO:0000256" key="7">
    <source>
        <dbReference type="ARBA" id="ARBA00061234"/>
    </source>
</evidence>
<dbReference type="RefSeq" id="WP_033101966.1">
    <property type="nucleotide sequence ID" value="NZ_JACEIP010000053.1"/>
</dbReference>
<dbReference type="SUPFAM" id="SSF46934">
    <property type="entry name" value="UBA-like"/>
    <property type="match status" value="1"/>
</dbReference>
<reference evidence="14 15" key="1">
    <citation type="submission" date="2020-07" db="EMBL/GenBank/DDBJ databases">
        <authorList>
            <person name="Feng H."/>
        </authorList>
    </citation>
    <scope>NUCLEOTIDE SEQUENCE [LARGE SCALE GENOMIC DNA]</scope>
    <source>
        <strain evidence="15">s-11</strain>
    </source>
</reference>
<feature type="domain" description="SIS" evidence="13">
    <location>
        <begin position="56"/>
        <end position="219"/>
    </location>
</feature>
<evidence type="ECO:0000313" key="15">
    <source>
        <dbReference type="Proteomes" id="UP000530514"/>
    </source>
</evidence>
<protein>
    <recommendedName>
        <fullName evidence="9 12">N-acetylmuramic acid 6-phosphate etherase</fullName>
        <shortName evidence="12">MurNAc-6-P etherase</shortName>
        <ecNumber evidence="8 12">4.2.1.126</ecNumber>
    </recommendedName>
    <alternativeName>
        <fullName evidence="11 12">N-acetylmuramic acid 6-phosphate hydrolase</fullName>
    </alternativeName>
    <alternativeName>
        <fullName evidence="10 12">N-acetylmuramic acid 6-phosphate lyase</fullName>
    </alternativeName>
</protein>
<comment type="pathway">
    <text evidence="12">Amino-sugar metabolism; N-acetylmuramate degradation.</text>
</comment>
<comment type="pathway">
    <text evidence="5">Amino-sugar metabolism; 1,6-anhydro-N-acetylmuramate degradation.</text>
</comment>
<dbReference type="FunFam" id="1.10.8.1080:FF:000001">
    <property type="entry name" value="N-acetylmuramic acid 6-phosphate etherase"/>
    <property type="match status" value="1"/>
</dbReference>
<evidence type="ECO:0000313" key="14">
    <source>
        <dbReference type="EMBL" id="MBA4544634.1"/>
    </source>
</evidence>
<dbReference type="InterPro" id="IPR005488">
    <property type="entry name" value="Etherase_MurQ"/>
</dbReference>
<evidence type="ECO:0000256" key="12">
    <source>
        <dbReference type="HAMAP-Rule" id="MF_00068"/>
    </source>
</evidence>